<evidence type="ECO:0000313" key="3">
    <source>
        <dbReference type="Proteomes" id="UP001283361"/>
    </source>
</evidence>
<dbReference type="EMBL" id="JAWDGP010007437">
    <property type="protein sequence ID" value="KAK3718465.1"/>
    <property type="molecule type" value="Genomic_DNA"/>
</dbReference>
<dbReference type="Gene3D" id="3.90.550.10">
    <property type="entry name" value="Spore Coat Polysaccharide Biosynthesis Protein SpsA, Chain A"/>
    <property type="match status" value="1"/>
</dbReference>
<dbReference type="Proteomes" id="UP001283361">
    <property type="component" value="Unassembled WGS sequence"/>
</dbReference>
<name>A0AAE0XWM8_9GAST</name>
<dbReference type="SUPFAM" id="SSF53448">
    <property type="entry name" value="Nucleotide-diphospho-sugar transferases"/>
    <property type="match status" value="1"/>
</dbReference>
<evidence type="ECO:0000313" key="2">
    <source>
        <dbReference type="EMBL" id="KAK3718465.1"/>
    </source>
</evidence>
<accession>A0AAE0XWM8</accession>
<reference evidence="2" key="1">
    <citation type="journal article" date="2023" name="G3 (Bethesda)">
        <title>A reference genome for the long-term kleptoplast-retaining sea slug Elysia crispata morphotype clarki.</title>
        <authorList>
            <person name="Eastman K.E."/>
            <person name="Pendleton A.L."/>
            <person name="Shaikh M.A."/>
            <person name="Suttiyut T."/>
            <person name="Ogas R."/>
            <person name="Tomko P."/>
            <person name="Gavelis G."/>
            <person name="Widhalm J.R."/>
            <person name="Wisecaver J.H."/>
        </authorList>
    </citation>
    <scope>NUCLEOTIDE SEQUENCE</scope>
    <source>
        <strain evidence="2">ECLA1</strain>
    </source>
</reference>
<evidence type="ECO:0000256" key="1">
    <source>
        <dbReference type="ARBA" id="ARBA00023157"/>
    </source>
</evidence>
<dbReference type="PANTHER" id="PTHR11675">
    <property type="entry name" value="N-ACETYLGALACTOSAMINYLTRANSFERASE"/>
    <property type="match status" value="1"/>
</dbReference>
<dbReference type="PANTHER" id="PTHR11675:SF131">
    <property type="entry name" value="POLYPEPTIDE N-ACETYLGALACTOSAMINYLTRANSFERASE 9-RELATED"/>
    <property type="match status" value="1"/>
</dbReference>
<keyword evidence="3" id="KW-1185">Reference proteome</keyword>
<sequence length="766" mass="85717">MISAEFRTSHHTPTPTKPNMLPAVLRPCCKGRLFSKVVGVLSLGAVLYTCLLLRQTGLSPGSRRQLRATGDPDSRDTDVYRNTIETRDDGNDDIAFLDFKQLSRNFTFTHRGVSTKGNLTAYFNLRLKRELMAMKEALLLHDMEMSRLPCLNFKSSQSKDVSPKLKVTLIYSLVGVDSIVDAVLFLRTNFEKIPLQFVDDVIVTVEEEAEEEYKAQVESLVDLCAVCRLFFFTGTIWEHRNTAVNFARGEILLFVDARVQPVTDNWVWSLSHALSSSPHLVVSPHLRLRGGDQGRDFSVGFTRNEMTWSLAVARGPISNIEISEAIRFTTTTNNRDSSHRSNILMEQTAIAKEVFAIRKSFFHYVGGFDIEKTATGGEHILFSLKVLNCGGNITVSLCSEVSLEIPNIAPSKPKYIRPLFESEKSLPPSRQKRLLESLRVVSHSENLSRQALYTVDFQNPSFFGQIYSTGLFFSAAQEIWMDPYSKRYSGCTIQPRLFGSRRMSKERLNVSAEQRSRNGLMNYNHRPSRQEPMLGARVKQQISKRKCATRNFRSVVAKRQPRMVSATKRATFYGYIRSADGLYAFGLSPAMSDEAILALASSKPVVPAVRSANGGRLEPVGISANSSLESSINTDQDLNLDTRFHIVLTRNSSEWIGPFSHTNGAFVYQHTLCLTLLPNNQLSLRKCLKGTREQLFVYSAHTIKSAGLADEWACAKLPRLGEGTSRTSPTVMGAGPVFMARCLGDGQGSMFAQFKMDVRFKDHCVA</sequence>
<keyword evidence="1" id="KW-1015">Disulfide bond</keyword>
<dbReference type="GO" id="GO:0005794">
    <property type="term" value="C:Golgi apparatus"/>
    <property type="evidence" value="ECO:0007669"/>
    <property type="project" value="TreeGrafter"/>
</dbReference>
<proteinExistence type="predicted"/>
<gene>
    <name evidence="2" type="ORF">RRG08_006843</name>
</gene>
<dbReference type="AlphaFoldDB" id="A0AAE0XWM8"/>
<comment type="caution">
    <text evidence="2">The sequence shown here is derived from an EMBL/GenBank/DDBJ whole genome shotgun (WGS) entry which is preliminary data.</text>
</comment>
<dbReference type="GO" id="GO:0006493">
    <property type="term" value="P:protein O-linked glycosylation"/>
    <property type="evidence" value="ECO:0007669"/>
    <property type="project" value="TreeGrafter"/>
</dbReference>
<organism evidence="2 3">
    <name type="scientific">Elysia crispata</name>
    <name type="common">lettuce slug</name>
    <dbReference type="NCBI Taxonomy" id="231223"/>
    <lineage>
        <taxon>Eukaryota</taxon>
        <taxon>Metazoa</taxon>
        <taxon>Spiralia</taxon>
        <taxon>Lophotrochozoa</taxon>
        <taxon>Mollusca</taxon>
        <taxon>Gastropoda</taxon>
        <taxon>Heterobranchia</taxon>
        <taxon>Euthyneura</taxon>
        <taxon>Panpulmonata</taxon>
        <taxon>Sacoglossa</taxon>
        <taxon>Placobranchoidea</taxon>
        <taxon>Plakobranchidae</taxon>
        <taxon>Elysia</taxon>
    </lineage>
</organism>
<dbReference type="InterPro" id="IPR029044">
    <property type="entry name" value="Nucleotide-diphossugar_trans"/>
</dbReference>
<dbReference type="GO" id="GO:0004653">
    <property type="term" value="F:polypeptide N-acetylgalactosaminyltransferase activity"/>
    <property type="evidence" value="ECO:0007669"/>
    <property type="project" value="TreeGrafter"/>
</dbReference>
<protein>
    <submittedName>
        <fullName evidence="2">Uncharacterized protein</fullName>
    </submittedName>
</protein>